<evidence type="ECO:0000256" key="2">
    <source>
        <dbReference type="SAM" id="MobiDB-lite"/>
    </source>
</evidence>
<feature type="chain" id="PRO_5021257153" evidence="3">
    <location>
        <begin position="27"/>
        <end position="708"/>
    </location>
</feature>
<sequence length="708" mass="79334">MKLCKRKIYFFLIIIGLICIQNQLHSQNAWSYVGIPYTDWEYDPFSIKLEKPDDWPSTAVENYYYVAPNHPNASDAIQSGELTGTYGRYGYPDRPRKTIPSNSWIGDVYTPGTIIWLKGGNYNATNFHRVWSPQFQGNNNNPIWIHGDPEEKPVFSNVILGMYNSQHTIVENINWIGGNTTNAALTLTRDREGPTHHITLRNLLFENLKYIGGGGAIVGLTSNSASNAELHNVVAYKNTFKNCGGGYDWATRDNDHHAYKVNGNINGNQVYKVWIIENKALVGENPDPIDGLYKSLSGNLVQVGDQIASSGGNHHIFVAGNYQEFSRQALGWTKRATDVIFSTNYCTDSYTLAGGNGQCYGHQYGLGDYNWWINNVGTKSGVGWQHTANDPMKGPLFIIGNLFYNNRDNESNNNWRLCSGVTLFSQHGEHYIVNNIFDSSCHGIWSGTNRHGSNDKTHIYNNIFTNISATIDQTSRAITFDTTNGLSLYIGNNLFDTYNASVSISRTSYNTIENLNTQAWAIDNKVGDPLYEAIDQGNFTTLEDSPTINAGTQTYQAGHTDVYQQYIDRYKDDPFYPGNPVDYWPKDYLGRNRVINGTIDIGPYEFGADPVTTPPNPNPNPDPETDPSNPEEELDNTISLVPNPTDDRITINMGQNILREIVIYDALGKRLKTMVETTTSIANLSAGLYFVKIVSVDKKVKIKKLIKR</sequence>
<dbReference type="NCBIfam" id="TIGR04183">
    <property type="entry name" value="Por_Secre_tail"/>
    <property type="match status" value="1"/>
</dbReference>
<comment type="caution">
    <text evidence="5">The sequence shown here is derived from an EMBL/GenBank/DDBJ whole genome shotgun (WGS) entry which is preliminary data.</text>
</comment>
<proteinExistence type="predicted"/>
<dbReference type="InterPro" id="IPR026444">
    <property type="entry name" value="Secre_tail"/>
</dbReference>
<dbReference type="Proteomes" id="UP000315540">
    <property type="component" value="Unassembled WGS sequence"/>
</dbReference>
<evidence type="ECO:0000256" key="3">
    <source>
        <dbReference type="SAM" id="SignalP"/>
    </source>
</evidence>
<feature type="compositionally biased region" description="Acidic residues" evidence="2">
    <location>
        <begin position="623"/>
        <end position="635"/>
    </location>
</feature>
<dbReference type="OrthoDB" id="8901262at2"/>
<evidence type="ECO:0000256" key="1">
    <source>
        <dbReference type="ARBA" id="ARBA00022729"/>
    </source>
</evidence>
<accession>A0A504JE02</accession>
<feature type="compositionally biased region" description="Pro residues" evidence="2">
    <location>
        <begin position="612"/>
        <end position="622"/>
    </location>
</feature>
<evidence type="ECO:0000313" key="6">
    <source>
        <dbReference type="Proteomes" id="UP000315540"/>
    </source>
</evidence>
<keyword evidence="1 3" id="KW-0732">Signal</keyword>
<feature type="signal peptide" evidence="3">
    <location>
        <begin position="1"/>
        <end position="26"/>
    </location>
</feature>
<evidence type="ECO:0000259" key="4">
    <source>
        <dbReference type="Pfam" id="PF18962"/>
    </source>
</evidence>
<gene>
    <name evidence="5" type="ORF">FHK87_01630</name>
</gene>
<feature type="region of interest" description="Disordered" evidence="2">
    <location>
        <begin position="605"/>
        <end position="646"/>
    </location>
</feature>
<dbReference type="SUPFAM" id="SSF51126">
    <property type="entry name" value="Pectin lyase-like"/>
    <property type="match status" value="2"/>
</dbReference>
<organism evidence="5 6">
    <name type="scientific">Aquimarina algicola</name>
    <dbReference type="NCBI Taxonomy" id="2589995"/>
    <lineage>
        <taxon>Bacteria</taxon>
        <taxon>Pseudomonadati</taxon>
        <taxon>Bacteroidota</taxon>
        <taxon>Flavobacteriia</taxon>
        <taxon>Flavobacteriales</taxon>
        <taxon>Flavobacteriaceae</taxon>
        <taxon>Aquimarina</taxon>
    </lineage>
</organism>
<name>A0A504JE02_9FLAO</name>
<dbReference type="InterPro" id="IPR011050">
    <property type="entry name" value="Pectin_lyase_fold/virulence"/>
</dbReference>
<keyword evidence="6" id="KW-1185">Reference proteome</keyword>
<reference evidence="5 6" key="1">
    <citation type="submission" date="2019-06" db="EMBL/GenBank/DDBJ databases">
        <authorList>
            <person name="Meng X."/>
        </authorList>
    </citation>
    <scope>NUCLEOTIDE SEQUENCE [LARGE SCALE GENOMIC DNA]</scope>
    <source>
        <strain evidence="5 6">M625</strain>
    </source>
</reference>
<dbReference type="Pfam" id="PF18962">
    <property type="entry name" value="Por_Secre_tail"/>
    <property type="match status" value="1"/>
</dbReference>
<protein>
    <submittedName>
        <fullName evidence="5">T9SS type A sorting domain-containing protein</fullName>
    </submittedName>
</protein>
<feature type="domain" description="Secretion system C-terminal sorting" evidence="4">
    <location>
        <begin position="642"/>
        <end position="706"/>
    </location>
</feature>
<dbReference type="EMBL" id="VFWZ01000001">
    <property type="protein sequence ID" value="TPN88944.1"/>
    <property type="molecule type" value="Genomic_DNA"/>
</dbReference>
<dbReference type="AlphaFoldDB" id="A0A504JE02"/>
<evidence type="ECO:0000313" key="5">
    <source>
        <dbReference type="EMBL" id="TPN88944.1"/>
    </source>
</evidence>
<dbReference type="RefSeq" id="WP_140588993.1">
    <property type="nucleotide sequence ID" value="NZ_VFWZ01000001.1"/>
</dbReference>